<feature type="compositionally biased region" description="Polar residues" evidence="1">
    <location>
        <begin position="339"/>
        <end position="356"/>
    </location>
</feature>
<proteinExistence type="predicted"/>
<name>A0AAV5RXB8_MAUHU</name>
<feature type="compositionally biased region" description="Polar residues" evidence="1">
    <location>
        <begin position="301"/>
        <end position="313"/>
    </location>
</feature>
<feature type="transmembrane region" description="Helical" evidence="2">
    <location>
        <begin position="708"/>
        <end position="730"/>
    </location>
</feature>
<dbReference type="Proteomes" id="UP001377567">
    <property type="component" value="Unassembled WGS sequence"/>
</dbReference>
<reference evidence="3 4" key="1">
    <citation type="journal article" date="2023" name="Elife">
        <title>Identification of key yeast species and microbe-microbe interactions impacting larval growth of Drosophila in the wild.</title>
        <authorList>
            <person name="Mure A."/>
            <person name="Sugiura Y."/>
            <person name="Maeda R."/>
            <person name="Honda K."/>
            <person name="Sakurai N."/>
            <person name="Takahashi Y."/>
            <person name="Watada M."/>
            <person name="Katoh T."/>
            <person name="Gotoh A."/>
            <person name="Gotoh Y."/>
            <person name="Taniguchi I."/>
            <person name="Nakamura K."/>
            <person name="Hayashi T."/>
            <person name="Katayama T."/>
            <person name="Uemura T."/>
            <person name="Hattori Y."/>
        </authorList>
    </citation>
    <scope>NUCLEOTIDE SEQUENCE [LARGE SCALE GENOMIC DNA]</scope>
    <source>
        <strain evidence="3 4">KH-74</strain>
    </source>
</reference>
<feature type="compositionally biased region" description="Basic and acidic residues" evidence="1">
    <location>
        <begin position="486"/>
        <end position="497"/>
    </location>
</feature>
<feature type="region of interest" description="Disordered" evidence="1">
    <location>
        <begin position="393"/>
        <end position="497"/>
    </location>
</feature>
<evidence type="ECO:0000256" key="1">
    <source>
        <dbReference type="SAM" id="MobiDB-lite"/>
    </source>
</evidence>
<dbReference type="AlphaFoldDB" id="A0AAV5RXB8"/>
<evidence type="ECO:0000313" key="4">
    <source>
        <dbReference type="Proteomes" id="UP001377567"/>
    </source>
</evidence>
<feature type="region of interest" description="Disordered" evidence="1">
    <location>
        <begin position="286"/>
        <end position="378"/>
    </location>
</feature>
<feature type="compositionally biased region" description="Low complexity" evidence="1">
    <location>
        <begin position="22"/>
        <end position="33"/>
    </location>
</feature>
<feature type="compositionally biased region" description="Polar residues" evidence="1">
    <location>
        <begin position="53"/>
        <end position="62"/>
    </location>
</feature>
<feature type="region of interest" description="Disordered" evidence="1">
    <location>
        <begin position="90"/>
        <end position="119"/>
    </location>
</feature>
<sequence length="749" mass="84640">MSSKDLPGDRGISPALSNKITSSENNSSNQNSNTMVESDSSNSDGAGGRNERAQSVNNNNQRVKMVTKLLVDMNSGLMDDLNYNRNVDKGYEGEFGSDQSNLKKAQSDNDDPNIATDPRGNYLNLIPMKEQLPVPKVSKTSRLRAERVRIYLDYYYNILEAACRSGEDENGVERSNMHHGVEGVYNPLQIIRNRKLRKKYHDEVSSNRFLFYKAPVIAILQFSRIPNRKKYRWFVDVNEKYGDITFRSQHWSELKDPSGNLWFGAKKQHKFRPDGGKVKKIYTHTHLKGHLHHRRKHSTRSEVSNFSYNSTDDSLNEKPPSLKLEGNLSDDYLDERTASNDNSIGSAPPYNNNDASVNVLVQGPSDNEDNDDGDKLLGKGHLNKFEKIISKTGEKAKRWSRSKSPSKQLSETNISDVKMNKGSVTPLELDVSAGSSVSDTGRRGSVSGPVGKSVYDTYLTPADATDSKRPNMLDSIPIRTLKGHSPKKEPTIPEDITKTNSSTLKYDAEIDNIEHSNGIIDNDLHRRLTIETGEGNNKASSAPNSGANTKSGSTKEVSPAASSESTGLHDLPVDIQLEKYWQDTRYVISTISIMEHRRQTHDLIRQRAIRQRNKIKVDDDADKTMADTERIIEEYGEGLDKVLKIGNNWTSKLLNDYSIRVETLISASDRILSDINTTLTLKLKLFQENTDRFGSMRSMRSQRMTKSIYKMLEFFIVVVLWSIWLVVSILQEIKFTFGLVFKAVRWLLW</sequence>
<dbReference type="InterPro" id="IPR038769">
    <property type="entry name" value="MTC4"/>
</dbReference>
<feature type="region of interest" description="Disordered" evidence="1">
    <location>
        <begin position="1"/>
        <end position="62"/>
    </location>
</feature>
<gene>
    <name evidence="3" type="ORF">DAKH74_028760</name>
</gene>
<comment type="caution">
    <text evidence="3">The sequence shown here is derived from an EMBL/GenBank/DDBJ whole genome shotgun (WGS) entry which is preliminary data.</text>
</comment>
<dbReference type="PANTHER" id="PTHR38426:SF1">
    <property type="entry name" value="MAINTENANCE OF TELOMERE CAPPING PROTEIN 4"/>
    <property type="match status" value="1"/>
</dbReference>
<keyword evidence="4" id="KW-1185">Reference proteome</keyword>
<keyword evidence="2" id="KW-0472">Membrane</keyword>
<dbReference type="PANTHER" id="PTHR38426">
    <property type="entry name" value="MAINTENANCE OF TELOMERE CAPPING PROTEIN 4"/>
    <property type="match status" value="1"/>
</dbReference>
<evidence type="ECO:0000313" key="3">
    <source>
        <dbReference type="EMBL" id="GMM56260.1"/>
    </source>
</evidence>
<keyword evidence="2" id="KW-1133">Transmembrane helix</keyword>
<feature type="region of interest" description="Disordered" evidence="1">
    <location>
        <begin position="533"/>
        <end position="567"/>
    </location>
</feature>
<feature type="compositionally biased region" description="Polar residues" evidence="1">
    <location>
        <begin position="534"/>
        <end position="566"/>
    </location>
</feature>
<feature type="compositionally biased region" description="Polar residues" evidence="1">
    <location>
        <begin position="402"/>
        <end position="415"/>
    </location>
</feature>
<organism evidence="3 4">
    <name type="scientific">Maudiozyma humilis</name>
    <name type="common">Sour dough yeast</name>
    <name type="synonym">Kazachstania humilis</name>
    <dbReference type="NCBI Taxonomy" id="51915"/>
    <lineage>
        <taxon>Eukaryota</taxon>
        <taxon>Fungi</taxon>
        <taxon>Dikarya</taxon>
        <taxon>Ascomycota</taxon>
        <taxon>Saccharomycotina</taxon>
        <taxon>Saccharomycetes</taxon>
        <taxon>Saccharomycetales</taxon>
        <taxon>Saccharomycetaceae</taxon>
        <taxon>Maudiozyma</taxon>
    </lineage>
</organism>
<protein>
    <submittedName>
        <fullName evidence="3">Mtc4 protein</fullName>
    </submittedName>
</protein>
<dbReference type="EMBL" id="BTGD01000008">
    <property type="protein sequence ID" value="GMM56260.1"/>
    <property type="molecule type" value="Genomic_DNA"/>
</dbReference>
<keyword evidence="2" id="KW-0812">Transmembrane</keyword>
<accession>A0AAV5RXB8</accession>
<feature type="compositionally biased region" description="Basic residues" evidence="1">
    <location>
        <begin position="286"/>
        <end position="298"/>
    </location>
</feature>
<feature type="compositionally biased region" description="Polar residues" evidence="1">
    <location>
        <begin position="34"/>
        <end position="44"/>
    </location>
</feature>
<evidence type="ECO:0000256" key="2">
    <source>
        <dbReference type="SAM" id="Phobius"/>
    </source>
</evidence>